<feature type="compositionally biased region" description="Polar residues" evidence="1">
    <location>
        <begin position="24"/>
        <end position="41"/>
    </location>
</feature>
<dbReference type="Proteomes" id="UP001516023">
    <property type="component" value="Unassembled WGS sequence"/>
</dbReference>
<name>A0ABD3Q175_9STRA</name>
<keyword evidence="3" id="KW-1185">Reference proteome</keyword>
<reference evidence="2 3" key="1">
    <citation type="journal article" date="2020" name="G3 (Bethesda)">
        <title>Improved Reference Genome for Cyclotella cryptica CCMP332, a Model for Cell Wall Morphogenesis, Salinity Adaptation, and Lipid Production in Diatoms (Bacillariophyta).</title>
        <authorList>
            <person name="Roberts W.R."/>
            <person name="Downey K.M."/>
            <person name="Ruck E.C."/>
            <person name="Traller J.C."/>
            <person name="Alverson A.J."/>
        </authorList>
    </citation>
    <scope>NUCLEOTIDE SEQUENCE [LARGE SCALE GENOMIC DNA]</scope>
    <source>
        <strain evidence="2 3">CCMP332</strain>
    </source>
</reference>
<dbReference type="AlphaFoldDB" id="A0ABD3Q175"/>
<gene>
    <name evidence="2" type="ORF">HJC23_003861</name>
</gene>
<organism evidence="2 3">
    <name type="scientific">Cyclotella cryptica</name>
    <dbReference type="NCBI Taxonomy" id="29204"/>
    <lineage>
        <taxon>Eukaryota</taxon>
        <taxon>Sar</taxon>
        <taxon>Stramenopiles</taxon>
        <taxon>Ochrophyta</taxon>
        <taxon>Bacillariophyta</taxon>
        <taxon>Coscinodiscophyceae</taxon>
        <taxon>Thalassiosirophycidae</taxon>
        <taxon>Stephanodiscales</taxon>
        <taxon>Stephanodiscaceae</taxon>
        <taxon>Cyclotella</taxon>
    </lineage>
</organism>
<evidence type="ECO:0000313" key="2">
    <source>
        <dbReference type="EMBL" id="KAL3793351.1"/>
    </source>
</evidence>
<feature type="region of interest" description="Disordered" evidence="1">
    <location>
        <begin position="1"/>
        <end position="41"/>
    </location>
</feature>
<evidence type="ECO:0000313" key="3">
    <source>
        <dbReference type="Proteomes" id="UP001516023"/>
    </source>
</evidence>
<sequence length="41" mass="4398">MHVMDSNRGFEGEEGGAASIPNDLPTTKFTSLHGSSRCNDM</sequence>
<comment type="caution">
    <text evidence="2">The sequence shown here is derived from an EMBL/GenBank/DDBJ whole genome shotgun (WGS) entry which is preliminary data.</text>
</comment>
<accession>A0ABD3Q175</accession>
<evidence type="ECO:0000256" key="1">
    <source>
        <dbReference type="SAM" id="MobiDB-lite"/>
    </source>
</evidence>
<dbReference type="EMBL" id="JABMIG020000092">
    <property type="protein sequence ID" value="KAL3793351.1"/>
    <property type="molecule type" value="Genomic_DNA"/>
</dbReference>
<proteinExistence type="predicted"/>
<protein>
    <submittedName>
        <fullName evidence="2">Uncharacterized protein</fullName>
    </submittedName>
</protein>